<name>A0A088RNI9_LEIPA</name>
<proteinExistence type="predicted"/>
<dbReference type="VEuPathDB" id="TriTrypDB:LPAL13_200013000"/>
<reference evidence="2 3" key="1">
    <citation type="journal article" date="2015" name="Sci. Rep.">
        <title>The genome of Leishmania panamensis: insights into genomics of the L. (Viannia) subgenus.</title>
        <authorList>
            <person name="Llanes A."/>
            <person name="Restrepo C.M."/>
            <person name="Vecchio G.D."/>
            <person name="Anguizola F.J."/>
            <person name="Lleonart R."/>
        </authorList>
    </citation>
    <scope>NUCLEOTIDE SEQUENCE [LARGE SCALE GENOMIC DNA]</scope>
    <source>
        <strain evidence="2 3">MHOM/PA/94/PSC-1</strain>
    </source>
</reference>
<dbReference type="Pfam" id="PF07344">
    <property type="entry name" value="Amastin"/>
    <property type="match status" value="1"/>
</dbReference>
<accession>A0A088RNI9</accession>
<keyword evidence="1" id="KW-0472">Membrane</keyword>
<gene>
    <name evidence="2" type="ORF">LPMP_201280</name>
</gene>
<dbReference type="EMBL" id="CP009389">
    <property type="protein sequence ID" value="AIN97622.1"/>
    <property type="molecule type" value="Genomic_DNA"/>
</dbReference>
<sequence>MEWNLALISYAIIQLIAFLFVLLATPIDMYRFRKEYITPNTTVTTLWGVKMGSFNTTNVIPTYILWRRCPARLNRFLLAQAFAVISILIYGAATVLGFIKLYCCHWLRMVCVVLNSVGAVTVCIVWAAVAVTYHTYEGAECRQESVFSTYGAGFVLLLLAWLLDLLNIVILLLPLIFPEKHVEKNRKVACNEPQGIHPRDMFNDSWREAWQEQLYRQWSGG</sequence>
<dbReference type="Proteomes" id="UP000063063">
    <property type="component" value="Chromosome 20"/>
</dbReference>
<protein>
    <submittedName>
        <fullName evidence="2">Amastin-like protein, putative</fullName>
    </submittedName>
</protein>
<keyword evidence="1" id="KW-0812">Transmembrane</keyword>
<feature type="transmembrane region" description="Helical" evidence="1">
    <location>
        <begin position="106"/>
        <end position="129"/>
    </location>
</feature>
<dbReference type="RefSeq" id="XP_010698329.1">
    <property type="nucleotide sequence ID" value="XM_010700027.1"/>
</dbReference>
<dbReference type="AlphaFoldDB" id="A0A088RNI9"/>
<feature type="transmembrane region" description="Helical" evidence="1">
    <location>
        <begin position="78"/>
        <end position="99"/>
    </location>
</feature>
<dbReference type="KEGG" id="lpan:LPMP_201280"/>
<feature type="transmembrane region" description="Helical" evidence="1">
    <location>
        <begin position="149"/>
        <end position="177"/>
    </location>
</feature>
<dbReference type="InterPro" id="IPR009944">
    <property type="entry name" value="Amastin"/>
</dbReference>
<evidence type="ECO:0000313" key="3">
    <source>
        <dbReference type="Proteomes" id="UP000063063"/>
    </source>
</evidence>
<evidence type="ECO:0000313" key="2">
    <source>
        <dbReference type="EMBL" id="AIN97622.1"/>
    </source>
</evidence>
<keyword evidence="1" id="KW-1133">Transmembrane helix</keyword>
<dbReference type="GeneID" id="22574337"/>
<dbReference type="PANTHER" id="PTHR33297:SF4">
    <property type="entry name" value="AMASTIN"/>
    <property type="match status" value="1"/>
</dbReference>
<dbReference type="PANTHER" id="PTHR33297">
    <property type="entry name" value="AMASTIN-LIKE SURFACE PROTEIN-LIKE PROTEIN-RELATED"/>
    <property type="match status" value="1"/>
</dbReference>
<evidence type="ECO:0000256" key="1">
    <source>
        <dbReference type="SAM" id="Phobius"/>
    </source>
</evidence>
<dbReference type="VEuPathDB" id="TriTrypDB:LPMP_201280"/>
<keyword evidence="3" id="KW-1185">Reference proteome</keyword>
<organism evidence="2 3">
    <name type="scientific">Leishmania panamensis</name>
    <dbReference type="NCBI Taxonomy" id="5679"/>
    <lineage>
        <taxon>Eukaryota</taxon>
        <taxon>Discoba</taxon>
        <taxon>Euglenozoa</taxon>
        <taxon>Kinetoplastea</taxon>
        <taxon>Metakinetoplastina</taxon>
        <taxon>Trypanosomatida</taxon>
        <taxon>Trypanosomatidae</taxon>
        <taxon>Leishmaniinae</taxon>
        <taxon>Leishmania</taxon>
        <taxon>Leishmania guyanensis species complex</taxon>
    </lineage>
</organism>
<feature type="transmembrane region" description="Helical" evidence="1">
    <location>
        <begin position="6"/>
        <end position="25"/>
    </location>
</feature>